<dbReference type="AlphaFoldDB" id="A0AAJ6W091"/>
<feature type="compositionally biased region" description="Polar residues" evidence="1">
    <location>
        <begin position="184"/>
        <end position="198"/>
    </location>
</feature>
<feature type="compositionally biased region" description="Polar residues" evidence="1">
    <location>
        <begin position="364"/>
        <end position="379"/>
    </location>
</feature>
<evidence type="ECO:0000313" key="3">
    <source>
        <dbReference type="RefSeq" id="XP_003746939.1"/>
    </source>
</evidence>
<organism evidence="2 3">
    <name type="scientific">Galendromus occidentalis</name>
    <name type="common">western predatory mite</name>
    <dbReference type="NCBI Taxonomy" id="34638"/>
    <lineage>
        <taxon>Eukaryota</taxon>
        <taxon>Metazoa</taxon>
        <taxon>Ecdysozoa</taxon>
        <taxon>Arthropoda</taxon>
        <taxon>Chelicerata</taxon>
        <taxon>Arachnida</taxon>
        <taxon>Acari</taxon>
        <taxon>Parasitiformes</taxon>
        <taxon>Mesostigmata</taxon>
        <taxon>Gamasina</taxon>
        <taxon>Phytoseioidea</taxon>
        <taxon>Phytoseiidae</taxon>
        <taxon>Typhlodrominae</taxon>
        <taxon>Galendromus</taxon>
    </lineage>
</organism>
<dbReference type="RefSeq" id="XP_003746939.1">
    <property type="nucleotide sequence ID" value="XM_003746891.1"/>
</dbReference>
<protein>
    <submittedName>
        <fullName evidence="3">Uncharacterized protein LOC100904289</fullName>
    </submittedName>
</protein>
<keyword evidence="2" id="KW-1185">Reference proteome</keyword>
<reference evidence="3" key="1">
    <citation type="submission" date="2025-08" db="UniProtKB">
        <authorList>
            <consortium name="RefSeq"/>
        </authorList>
    </citation>
    <scope>IDENTIFICATION</scope>
</reference>
<proteinExistence type="predicted"/>
<sequence>MQFRKSNVMFDAGHSLHSSLSSGSSEKRGWWKGIHHELMSLMKKPHLVHRLTKRIVHFASRGLKRRSSSVSDLSCRRSPRRLNRMAKRRIEDIDAINPQTQCDDDDHHEENNVVLNASPCRSLRKRRKTPLRAIQHIIGEPQKSAEACSESMPDVPIGCSESDAQPLPRCYVLLERRLRVAEGETSNRATDNVDPQQANREDDSNSEKAGQDAAEKADEETVNSNNDVASPQSTEPTDTLKPEQRTPKHPSSMNSSPESSGDECVSPFSKVFMKHQKCEPLESDTEQFWAERRELRREVDYEREARELLGLEADFSSPLPKRNSVETSSDVSSDSSQSRLERSPSSSASGKSPCERQGSRRRSSAQFKSFRTETPNRNAQKIPKWQQVKEVAIKVSRSGRTIKPKLDDSFL</sequence>
<dbReference type="KEGG" id="goe:100904289"/>
<name>A0AAJ6W091_9ACAR</name>
<evidence type="ECO:0000313" key="2">
    <source>
        <dbReference type="Proteomes" id="UP000694867"/>
    </source>
</evidence>
<feature type="region of interest" description="Disordered" evidence="1">
    <location>
        <begin position="183"/>
        <end position="265"/>
    </location>
</feature>
<feature type="compositionally biased region" description="Polar residues" evidence="1">
    <location>
        <begin position="222"/>
        <end position="237"/>
    </location>
</feature>
<feature type="compositionally biased region" description="Low complexity" evidence="1">
    <location>
        <begin position="325"/>
        <end position="352"/>
    </location>
</feature>
<feature type="region of interest" description="Disordered" evidence="1">
    <location>
        <begin position="309"/>
        <end position="386"/>
    </location>
</feature>
<gene>
    <name evidence="3" type="primary">LOC100904289</name>
</gene>
<dbReference type="Proteomes" id="UP000694867">
    <property type="component" value="Unplaced"/>
</dbReference>
<evidence type="ECO:0000256" key="1">
    <source>
        <dbReference type="SAM" id="MobiDB-lite"/>
    </source>
</evidence>
<feature type="compositionally biased region" description="Basic and acidic residues" evidence="1">
    <location>
        <begin position="199"/>
        <end position="216"/>
    </location>
</feature>
<dbReference type="GeneID" id="100904289"/>
<accession>A0AAJ6W091</accession>